<feature type="compositionally biased region" description="Basic and acidic residues" evidence="1">
    <location>
        <begin position="9"/>
        <end position="21"/>
    </location>
</feature>
<organism evidence="2 3">
    <name type="scientific">Prauserella oleivorans</name>
    <dbReference type="NCBI Taxonomy" id="1478153"/>
    <lineage>
        <taxon>Bacteria</taxon>
        <taxon>Bacillati</taxon>
        <taxon>Actinomycetota</taxon>
        <taxon>Actinomycetes</taxon>
        <taxon>Pseudonocardiales</taxon>
        <taxon>Pseudonocardiaceae</taxon>
        <taxon>Prauserella</taxon>
    </lineage>
</organism>
<dbReference type="EMBL" id="JBHUOF010000012">
    <property type="protein sequence ID" value="MFD2799759.1"/>
    <property type="molecule type" value="Genomic_DNA"/>
</dbReference>
<evidence type="ECO:0000313" key="2">
    <source>
        <dbReference type="EMBL" id="MFD2799759.1"/>
    </source>
</evidence>
<sequence length="70" mass="7383">MDQSSGVRTRHEQGRFARAKAEANGVESRQRARAAVTVASHASDVHDCAELLSMLGLHPARTPGDVSASA</sequence>
<evidence type="ECO:0000256" key="1">
    <source>
        <dbReference type="SAM" id="MobiDB-lite"/>
    </source>
</evidence>
<gene>
    <name evidence="2" type="ORF">ACFS2C_10180</name>
</gene>
<name>A0ABW5W8J9_9PSEU</name>
<evidence type="ECO:0000313" key="3">
    <source>
        <dbReference type="Proteomes" id="UP001597478"/>
    </source>
</evidence>
<accession>A0ABW5W8J9</accession>
<dbReference type="RefSeq" id="WP_377391823.1">
    <property type="nucleotide sequence ID" value="NZ_JBHSAN010000027.1"/>
</dbReference>
<protein>
    <submittedName>
        <fullName evidence="2">Uncharacterized protein</fullName>
    </submittedName>
</protein>
<dbReference type="Proteomes" id="UP001597478">
    <property type="component" value="Unassembled WGS sequence"/>
</dbReference>
<proteinExistence type="predicted"/>
<keyword evidence="3" id="KW-1185">Reference proteome</keyword>
<comment type="caution">
    <text evidence="2">The sequence shown here is derived from an EMBL/GenBank/DDBJ whole genome shotgun (WGS) entry which is preliminary data.</text>
</comment>
<feature type="region of interest" description="Disordered" evidence="1">
    <location>
        <begin position="1"/>
        <end position="29"/>
    </location>
</feature>
<reference evidence="3" key="1">
    <citation type="journal article" date="2019" name="Int. J. Syst. Evol. Microbiol.">
        <title>The Global Catalogue of Microorganisms (GCM) 10K type strain sequencing project: providing services to taxonomists for standard genome sequencing and annotation.</title>
        <authorList>
            <consortium name="The Broad Institute Genomics Platform"/>
            <consortium name="The Broad Institute Genome Sequencing Center for Infectious Disease"/>
            <person name="Wu L."/>
            <person name="Ma J."/>
        </authorList>
    </citation>
    <scope>NUCLEOTIDE SEQUENCE [LARGE SCALE GENOMIC DNA]</scope>
    <source>
        <strain evidence="3">IBRC-M 10906</strain>
    </source>
</reference>